<dbReference type="SUPFAM" id="SSF116846">
    <property type="entry name" value="MIT domain"/>
    <property type="match status" value="1"/>
</dbReference>
<dbReference type="InterPro" id="IPR007330">
    <property type="entry name" value="MIT_dom"/>
</dbReference>
<gene>
    <name evidence="3" type="ORF">Scaly_0357200</name>
</gene>
<dbReference type="CDD" id="cd02678">
    <property type="entry name" value="MIT_VPS4"/>
    <property type="match status" value="1"/>
</dbReference>
<accession>A0AAW2SE89</accession>
<comment type="caution">
    <text evidence="3">The sequence shown here is derived from an EMBL/GenBank/DDBJ whole genome shotgun (WGS) entry which is preliminary data.</text>
</comment>
<organism evidence="3">
    <name type="scientific">Sesamum calycinum</name>
    <dbReference type="NCBI Taxonomy" id="2727403"/>
    <lineage>
        <taxon>Eukaryota</taxon>
        <taxon>Viridiplantae</taxon>
        <taxon>Streptophyta</taxon>
        <taxon>Embryophyta</taxon>
        <taxon>Tracheophyta</taxon>
        <taxon>Spermatophyta</taxon>
        <taxon>Magnoliopsida</taxon>
        <taxon>eudicotyledons</taxon>
        <taxon>Gunneridae</taxon>
        <taxon>Pentapetalae</taxon>
        <taxon>asterids</taxon>
        <taxon>lamiids</taxon>
        <taxon>Lamiales</taxon>
        <taxon>Pedaliaceae</taxon>
        <taxon>Sesamum</taxon>
    </lineage>
</organism>
<proteinExistence type="inferred from homology"/>
<sequence length="113" mass="13204">MYSNFKEQAIEYVRQAVAEDNAGNYARAFPLYMNALEYFKTHLKYEKNPKIKEAITQKFTEYLRRAEEIRAVLDEGGPDPRLMGMLLWPPGLRPNLRMETMGRTGTRRSFVPV</sequence>
<dbReference type="FunFam" id="1.20.58.80:FF:000007">
    <property type="entry name" value="Suppressor of K+ transport growth defect 1"/>
    <property type="match status" value="1"/>
</dbReference>
<dbReference type="SMART" id="SM00745">
    <property type="entry name" value="MIT"/>
    <property type="match status" value="1"/>
</dbReference>
<dbReference type="Gene3D" id="1.20.58.80">
    <property type="entry name" value="Phosphotransferase system, lactose/cellobiose-type IIA subunit"/>
    <property type="match status" value="1"/>
</dbReference>
<reference evidence="3" key="2">
    <citation type="journal article" date="2024" name="Plant">
        <title>Genomic evolution and insights into agronomic trait innovations of Sesamum species.</title>
        <authorList>
            <person name="Miao H."/>
            <person name="Wang L."/>
            <person name="Qu L."/>
            <person name="Liu H."/>
            <person name="Sun Y."/>
            <person name="Le M."/>
            <person name="Wang Q."/>
            <person name="Wei S."/>
            <person name="Zheng Y."/>
            <person name="Lin W."/>
            <person name="Duan Y."/>
            <person name="Cao H."/>
            <person name="Xiong S."/>
            <person name="Wang X."/>
            <person name="Wei L."/>
            <person name="Li C."/>
            <person name="Ma Q."/>
            <person name="Ju M."/>
            <person name="Zhao R."/>
            <person name="Li G."/>
            <person name="Mu C."/>
            <person name="Tian Q."/>
            <person name="Mei H."/>
            <person name="Zhang T."/>
            <person name="Gao T."/>
            <person name="Zhang H."/>
        </authorList>
    </citation>
    <scope>NUCLEOTIDE SEQUENCE</scope>
    <source>
        <strain evidence="3">KEN8</strain>
    </source>
</reference>
<dbReference type="InterPro" id="IPR036181">
    <property type="entry name" value="MIT_dom_sf"/>
</dbReference>
<dbReference type="AlphaFoldDB" id="A0AAW2SE89"/>
<dbReference type="InterPro" id="IPR045253">
    <property type="entry name" value="VPS4_MIT"/>
</dbReference>
<evidence type="ECO:0000259" key="2">
    <source>
        <dbReference type="SMART" id="SM00745"/>
    </source>
</evidence>
<protein>
    <submittedName>
        <fullName evidence="3">Protein SUPPRESSOR OF K(+) TRANSPORT GROWTH DEFECT 1</fullName>
    </submittedName>
</protein>
<evidence type="ECO:0000256" key="1">
    <source>
        <dbReference type="ARBA" id="ARBA00006914"/>
    </source>
</evidence>
<dbReference type="EMBL" id="JACGWM010000002">
    <property type="protein sequence ID" value="KAL0390001.1"/>
    <property type="molecule type" value="Genomic_DNA"/>
</dbReference>
<reference evidence="3" key="1">
    <citation type="submission" date="2020-06" db="EMBL/GenBank/DDBJ databases">
        <authorList>
            <person name="Li T."/>
            <person name="Hu X."/>
            <person name="Zhang T."/>
            <person name="Song X."/>
            <person name="Zhang H."/>
            <person name="Dai N."/>
            <person name="Sheng W."/>
            <person name="Hou X."/>
            <person name="Wei L."/>
        </authorList>
    </citation>
    <scope>NUCLEOTIDE SEQUENCE</scope>
    <source>
        <strain evidence="3">KEN8</strain>
        <tissue evidence="3">Leaf</tissue>
    </source>
</reference>
<evidence type="ECO:0000313" key="3">
    <source>
        <dbReference type="EMBL" id="KAL0390001.1"/>
    </source>
</evidence>
<dbReference type="Pfam" id="PF04212">
    <property type="entry name" value="MIT"/>
    <property type="match status" value="1"/>
</dbReference>
<feature type="domain" description="MIT" evidence="2">
    <location>
        <begin position="2"/>
        <end position="80"/>
    </location>
</feature>
<comment type="similarity">
    <text evidence="1">Belongs to the AAA ATPase family.</text>
</comment>
<name>A0AAW2SE89_9LAMI</name>